<dbReference type="InterPro" id="IPR002347">
    <property type="entry name" value="SDR_fam"/>
</dbReference>
<dbReference type="SMART" id="SM00822">
    <property type="entry name" value="PKS_KR"/>
    <property type="match status" value="1"/>
</dbReference>
<dbReference type="EMBL" id="BOPO01000147">
    <property type="protein sequence ID" value="GIL31490.1"/>
    <property type="molecule type" value="Genomic_DNA"/>
</dbReference>
<dbReference type="GO" id="GO:0016491">
    <property type="term" value="F:oxidoreductase activity"/>
    <property type="evidence" value="ECO:0007669"/>
    <property type="project" value="UniProtKB-KW"/>
</dbReference>
<keyword evidence="2" id="KW-0560">Oxidoreductase</keyword>
<dbReference type="PANTHER" id="PTHR44196">
    <property type="entry name" value="DEHYDROGENASE/REDUCTASE SDR FAMILY MEMBER 7B"/>
    <property type="match status" value="1"/>
</dbReference>
<dbReference type="GO" id="GO:0016020">
    <property type="term" value="C:membrane"/>
    <property type="evidence" value="ECO:0007669"/>
    <property type="project" value="TreeGrafter"/>
</dbReference>
<dbReference type="InterPro" id="IPR020904">
    <property type="entry name" value="Sc_DH/Rdtase_CS"/>
</dbReference>
<dbReference type="RefSeq" id="WP_207129070.1">
    <property type="nucleotide sequence ID" value="NZ_BOPO01000147.1"/>
</dbReference>
<comment type="similarity">
    <text evidence="1 3">Belongs to the short-chain dehydrogenases/reductases (SDR) family.</text>
</comment>
<dbReference type="Pfam" id="PF00106">
    <property type="entry name" value="adh_short"/>
    <property type="match status" value="1"/>
</dbReference>
<gene>
    <name evidence="5" type="ORF">NUM_67440</name>
</gene>
<dbReference type="NCBIfam" id="NF004526">
    <property type="entry name" value="PRK05872.1"/>
    <property type="match status" value="1"/>
</dbReference>
<dbReference type="InterPro" id="IPR036291">
    <property type="entry name" value="NAD(P)-bd_dom_sf"/>
</dbReference>
<accession>A0A8J4AL78</accession>
<dbReference type="SUPFAM" id="SSF51735">
    <property type="entry name" value="NAD(P)-binding Rossmann-fold domains"/>
    <property type="match status" value="1"/>
</dbReference>
<evidence type="ECO:0000256" key="1">
    <source>
        <dbReference type="ARBA" id="ARBA00006484"/>
    </source>
</evidence>
<evidence type="ECO:0000313" key="6">
    <source>
        <dbReference type="Proteomes" id="UP000614996"/>
    </source>
</evidence>
<sequence length="290" mass="30620">MRRSLRDAVVFVTGPARGIGERVARLAAARGARLALVGLETDRLAALAADLDGEHCWFGCDVTNQAELDAAVAGTIERYGRIDVVVANAGIANNGTVAVNPADALARTVEVNLIGAMRTASATLPALLDSRGYALLVSSAAAFTVLPGMAAYCASKAGVEQFGNALRLEVAHRGVAVGTAHPIWVDTDLVRDQQQDLRTFRAVVRKLPYPLNTTITVERCALAIVDGIERRARKVYAPRSLAAVQALRTLYTGPIAGAVLARGARTMVPELEAEVRALGRSFGPRSAADR</sequence>
<keyword evidence="6" id="KW-1185">Reference proteome</keyword>
<dbReference type="CDD" id="cd05233">
    <property type="entry name" value="SDR_c"/>
    <property type="match status" value="1"/>
</dbReference>
<dbReference type="PRINTS" id="PR00081">
    <property type="entry name" value="GDHRDH"/>
</dbReference>
<evidence type="ECO:0000259" key="4">
    <source>
        <dbReference type="SMART" id="SM00822"/>
    </source>
</evidence>
<dbReference type="Gene3D" id="3.40.50.720">
    <property type="entry name" value="NAD(P)-binding Rossmann-like Domain"/>
    <property type="match status" value="1"/>
</dbReference>
<dbReference type="AlphaFoldDB" id="A0A8J4AL78"/>
<name>A0A8J4AL78_9ACTN</name>
<protein>
    <submittedName>
        <fullName evidence="5">Oxidoreductase</fullName>
    </submittedName>
</protein>
<dbReference type="PANTHER" id="PTHR44196:SF1">
    <property type="entry name" value="DEHYDROGENASE_REDUCTASE SDR FAMILY MEMBER 7B"/>
    <property type="match status" value="1"/>
</dbReference>
<dbReference type="PRINTS" id="PR00080">
    <property type="entry name" value="SDRFAMILY"/>
</dbReference>
<feature type="domain" description="Ketoreductase" evidence="4">
    <location>
        <begin position="8"/>
        <end position="193"/>
    </location>
</feature>
<dbReference type="Proteomes" id="UP000614996">
    <property type="component" value="Unassembled WGS sequence"/>
</dbReference>
<evidence type="ECO:0000256" key="2">
    <source>
        <dbReference type="ARBA" id="ARBA00023002"/>
    </source>
</evidence>
<evidence type="ECO:0000313" key="5">
    <source>
        <dbReference type="EMBL" id="GIL31490.1"/>
    </source>
</evidence>
<organism evidence="5 6">
    <name type="scientific">Actinocatenispora comari</name>
    <dbReference type="NCBI Taxonomy" id="2807577"/>
    <lineage>
        <taxon>Bacteria</taxon>
        <taxon>Bacillati</taxon>
        <taxon>Actinomycetota</taxon>
        <taxon>Actinomycetes</taxon>
        <taxon>Micromonosporales</taxon>
        <taxon>Micromonosporaceae</taxon>
        <taxon>Actinocatenispora</taxon>
    </lineage>
</organism>
<evidence type="ECO:0000256" key="3">
    <source>
        <dbReference type="RuleBase" id="RU000363"/>
    </source>
</evidence>
<dbReference type="PROSITE" id="PS00061">
    <property type="entry name" value="ADH_SHORT"/>
    <property type="match status" value="1"/>
</dbReference>
<reference evidence="6" key="1">
    <citation type="journal article" date="2021" name="Int. J. Syst. Evol. Microbiol.">
        <title>Actinocatenispora comari sp. nov., an endophytic actinomycete isolated from aerial parts of Comarum salesowianum.</title>
        <authorList>
            <person name="Oyunbileg N."/>
            <person name="Iizaka Y."/>
            <person name="Hamada M."/>
            <person name="Davaapurev B.O."/>
            <person name="Fukumoto A."/>
            <person name="Tsetseg B."/>
            <person name="Kato F."/>
            <person name="Tamura T."/>
            <person name="Batkhuu J."/>
            <person name="Anzai Y."/>
        </authorList>
    </citation>
    <scope>NUCLEOTIDE SEQUENCE [LARGE SCALE GENOMIC DNA]</scope>
    <source>
        <strain evidence="6">NUM-2625</strain>
    </source>
</reference>
<dbReference type="InterPro" id="IPR057326">
    <property type="entry name" value="KR_dom"/>
</dbReference>
<comment type="caution">
    <text evidence="5">The sequence shown here is derived from an EMBL/GenBank/DDBJ whole genome shotgun (WGS) entry which is preliminary data.</text>
</comment>
<proteinExistence type="inferred from homology"/>